<dbReference type="Proteomes" id="UP001597180">
    <property type="component" value="Unassembled WGS sequence"/>
</dbReference>
<protein>
    <recommendedName>
        <fullName evidence="3">Restriction endonuclease</fullName>
    </recommendedName>
</protein>
<proteinExistence type="predicted"/>
<dbReference type="EMBL" id="JBHTLU010000012">
    <property type="protein sequence ID" value="MFD1219601.1"/>
    <property type="molecule type" value="Genomic_DNA"/>
</dbReference>
<dbReference type="RefSeq" id="WP_345594949.1">
    <property type="nucleotide sequence ID" value="NZ_BAABJG010000055.1"/>
</dbReference>
<keyword evidence="2" id="KW-1185">Reference proteome</keyword>
<organism evidence="1 2">
    <name type="scientific">Paenibacillus vulneris</name>
    <dbReference type="NCBI Taxonomy" id="1133364"/>
    <lineage>
        <taxon>Bacteria</taxon>
        <taxon>Bacillati</taxon>
        <taxon>Bacillota</taxon>
        <taxon>Bacilli</taxon>
        <taxon>Bacillales</taxon>
        <taxon>Paenibacillaceae</taxon>
        <taxon>Paenibacillus</taxon>
    </lineage>
</organism>
<gene>
    <name evidence="1" type="ORF">ACFQ4B_05690</name>
</gene>
<evidence type="ECO:0000313" key="1">
    <source>
        <dbReference type="EMBL" id="MFD1219601.1"/>
    </source>
</evidence>
<reference evidence="2" key="1">
    <citation type="journal article" date="2019" name="Int. J. Syst. Evol. Microbiol.">
        <title>The Global Catalogue of Microorganisms (GCM) 10K type strain sequencing project: providing services to taxonomists for standard genome sequencing and annotation.</title>
        <authorList>
            <consortium name="The Broad Institute Genomics Platform"/>
            <consortium name="The Broad Institute Genome Sequencing Center for Infectious Disease"/>
            <person name="Wu L."/>
            <person name="Ma J."/>
        </authorList>
    </citation>
    <scope>NUCLEOTIDE SEQUENCE [LARGE SCALE GENOMIC DNA]</scope>
    <source>
        <strain evidence="2">CCUG 53270</strain>
    </source>
</reference>
<evidence type="ECO:0000313" key="2">
    <source>
        <dbReference type="Proteomes" id="UP001597180"/>
    </source>
</evidence>
<name>A0ABW3UIB5_9BACL</name>
<accession>A0ABW3UIB5</accession>
<sequence>MRELEYLISDNGGFTYWSSILGIPQKRSIIKWDDQMIESEILLVLKELSLDRMPSSSEIKKHSGNVALHNKICKTLGYRGWAVKLGLEQKESETKLGQDIEDFATEILHSKGYSVEKMTTNYPYDLLINGTVRVDTKSGRAYDLQGSRCHTFGINKRNASCDIYLIFALSEDGSLERTYIIPSHKLKVTSLSIGEKSKYDIYKDRWDYINTYDKFYKSII</sequence>
<comment type="caution">
    <text evidence="1">The sequence shown here is derived from an EMBL/GenBank/DDBJ whole genome shotgun (WGS) entry which is preliminary data.</text>
</comment>
<dbReference type="Gene3D" id="3.40.1350.10">
    <property type="match status" value="1"/>
</dbReference>
<evidence type="ECO:0008006" key="3">
    <source>
        <dbReference type="Google" id="ProtNLM"/>
    </source>
</evidence>
<dbReference type="InterPro" id="IPR011856">
    <property type="entry name" value="tRNA_endonuc-like_dom_sf"/>
</dbReference>